<feature type="non-terminal residue" evidence="1">
    <location>
        <position position="37"/>
    </location>
</feature>
<name>X0SRM1_9ZZZZ</name>
<dbReference type="EMBL" id="BARS01002284">
    <property type="protein sequence ID" value="GAF83773.1"/>
    <property type="molecule type" value="Genomic_DNA"/>
</dbReference>
<accession>X0SRM1</accession>
<dbReference type="AlphaFoldDB" id="X0SRM1"/>
<sequence length="37" mass="4182">MIMDKDEKPLKMYILLRDFMDPGHSTLTAAHASLAGY</sequence>
<reference evidence="1" key="1">
    <citation type="journal article" date="2014" name="Front. Microbiol.">
        <title>High frequency of phylogenetically diverse reductive dehalogenase-homologous genes in deep subseafloor sedimentary metagenomes.</title>
        <authorList>
            <person name="Kawai M."/>
            <person name="Futagami T."/>
            <person name="Toyoda A."/>
            <person name="Takaki Y."/>
            <person name="Nishi S."/>
            <person name="Hori S."/>
            <person name="Arai W."/>
            <person name="Tsubouchi T."/>
            <person name="Morono Y."/>
            <person name="Uchiyama I."/>
            <person name="Ito T."/>
            <person name="Fujiyama A."/>
            <person name="Inagaki F."/>
            <person name="Takami H."/>
        </authorList>
    </citation>
    <scope>NUCLEOTIDE SEQUENCE</scope>
    <source>
        <strain evidence="1">Expedition CK06-06</strain>
    </source>
</reference>
<organism evidence="1">
    <name type="scientific">marine sediment metagenome</name>
    <dbReference type="NCBI Taxonomy" id="412755"/>
    <lineage>
        <taxon>unclassified sequences</taxon>
        <taxon>metagenomes</taxon>
        <taxon>ecological metagenomes</taxon>
    </lineage>
</organism>
<protein>
    <submittedName>
        <fullName evidence="1">Uncharacterized protein</fullName>
    </submittedName>
</protein>
<gene>
    <name evidence="1" type="ORF">S01H1_04310</name>
</gene>
<comment type="caution">
    <text evidence="1">The sequence shown here is derived from an EMBL/GenBank/DDBJ whole genome shotgun (WGS) entry which is preliminary data.</text>
</comment>
<evidence type="ECO:0000313" key="1">
    <source>
        <dbReference type="EMBL" id="GAF83773.1"/>
    </source>
</evidence>
<proteinExistence type="predicted"/>